<organism evidence="1 2">
    <name type="scientific">Clostridium oceanicum</name>
    <dbReference type="NCBI Taxonomy" id="1543"/>
    <lineage>
        <taxon>Bacteria</taxon>
        <taxon>Bacillati</taxon>
        <taxon>Bacillota</taxon>
        <taxon>Clostridia</taxon>
        <taxon>Eubacteriales</taxon>
        <taxon>Clostridiaceae</taxon>
        <taxon>Clostridium</taxon>
    </lineage>
</organism>
<evidence type="ECO:0000313" key="2">
    <source>
        <dbReference type="Proteomes" id="UP001501510"/>
    </source>
</evidence>
<keyword evidence="2" id="KW-1185">Reference proteome</keyword>
<evidence type="ECO:0008006" key="3">
    <source>
        <dbReference type="Google" id="ProtNLM"/>
    </source>
</evidence>
<evidence type="ECO:0000313" key="1">
    <source>
        <dbReference type="EMBL" id="GAA0733629.1"/>
    </source>
</evidence>
<reference evidence="1 2" key="1">
    <citation type="journal article" date="2019" name="Int. J. Syst. Evol. Microbiol.">
        <title>The Global Catalogue of Microorganisms (GCM) 10K type strain sequencing project: providing services to taxonomists for standard genome sequencing and annotation.</title>
        <authorList>
            <consortium name="The Broad Institute Genomics Platform"/>
            <consortium name="The Broad Institute Genome Sequencing Center for Infectious Disease"/>
            <person name="Wu L."/>
            <person name="Ma J."/>
        </authorList>
    </citation>
    <scope>NUCLEOTIDE SEQUENCE [LARGE SCALE GENOMIC DNA]</scope>
    <source>
        <strain evidence="1 2">JCM 1407</strain>
    </source>
</reference>
<gene>
    <name evidence="1" type="ORF">GCM10008906_04750</name>
</gene>
<protein>
    <recommendedName>
        <fullName evidence="3">BclA C-terminal domain-containing protein</fullName>
    </recommendedName>
</protein>
<proteinExistence type="predicted"/>
<dbReference type="EMBL" id="BAAACG010000003">
    <property type="protein sequence ID" value="GAA0733629.1"/>
    <property type="molecule type" value="Genomic_DNA"/>
</dbReference>
<name>A0ABN1JAN6_9CLOT</name>
<comment type="caution">
    <text evidence="1">The sequence shown here is derived from an EMBL/GenBank/DDBJ whole genome shotgun (WGS) entry which is preliminary data.</text>
</comment>
<sequence length="155" mass="15931">MGPIVSAFAYRNSITPQSIPGGSPGGAVEFNGGLETDIPSGSFNVGGTNSESIISNVSGRFRAIYIIESGTGQGIPQLFVDDGITDTPVTASAYTKNSGEIVGQADVDLNPGDILRLRNVDNQNLVVDGAATTQLGNLTTTASISLFKLSDLPTP</sequence>
<accession>A0ABN1JAN6</accession>
<dbReference type="Proteomes" id="UP001501510">
    <property type="component" value="Unassembled WGS sequence"/>
</dbReference>